<protein>
    <submittedName>
        <fullName evidence="2">Uncharacterized protein</fullName>
    </submittedName>
</protein>
<feature type="compositionally biased region" description="Basic and acidic residues" evidence="1">
    <location>
        <begin position="96"/>
        <end position="111"/>
    </location>
</feature>
<reference evidence="2 3" key="1">
    <citation type="journal article" date="2023" name="Plants (Basel)">
        <title>Bridging the Gap: Combining Genomics and Transcriptomics Approaches to Understand Stylosanthes scabra, an Orphan Legume from the Brazilian Caatinga.</title>
        <authorList>
            <person name="Ferreira-Neto J.R.C."/>
            <person name="da Silva M.D."/>
            <person name="Binneck E."/>
            <person name="de Melo N.F."/>
            <person name="da Silva R.H."/>
            <person name="de Melo A.L.T.M."/>
            <person name="Pandolfi V."/>
            <person name="Bustamante F.O."/>
            <person name="Brasileiro-Vidal A.C."/>
            <person name="Benko-Iseppon A.M."/>
        </authorList>
    </citation>
    <scope>NUCLEOTIDE SEQUENCE [LARGE SCALE GENOMIC DNA]</scope>
    <source>
        <tissue evidence="2">Leaves</tissue>
    </source>
</reference>
<accession>A0ABU6UUU0</accession>
<evidence type="ECO:0000256" key="1">
    <source>
        <dbReference type="SAM" id="MobiDB-lite"/>
    </source>
</evidence>
<name>A0ABU6UUU0_9FABA</name>
<feature type="region of interest" description="Disordered" evidence="1">
    <location>
        <begin position="96"/>
        <end position="125"/>
    </location>
</feature>
<gene>
    <name evidence="2" type="ORF">PIB30_084073</name>
</gene>
<keyword evidence="3" id="KW-1185">Reference proteome</keyword>
<proteinExistence type="predicted"/>
<dbReference type="EMBL" id="JASCZI010122181">
    <property type="protein sequence ID" value="MED6163856.1"/>
    <property type="molecule type" value="Genomic_DNA"/>
</dbReference>
<dbReference type="Proteomes" id="UP001341840">
    <property type="component" value="Unassembled WGS sequence"/>
</dbReference>
<evidence type="ECO:0000313" key="2">
    <source>
        <dbReference type="EMBL" id="MED6163856.1"/>
    </source>
</evidence>
<feature type="compositionally biased region" description="Acidic residues" evidence="1">
    <location>
        <begin position="112"/>
        <end position="125"/>
    </location>
</feature>
<evidence type="ECO:0000313" key="3">
    <source>
        <dbReference type="Proteomes" id="UP001341840"/>
    </source>
</evidence>
<sequence>MDFVELNPLIRWLFVQFICNELKKLQGIDSQNIMNIQLVEFLEDEAEAEVEAVVVFMVNLDRFEVEDDSIFKMDKGAKTSVLNRVVFPESQAKGKEVIADTKNDSEPMKEDQGDDLYDDEFFEED</sequence>
<comment type="caution">
    <text evidence="2">The sequence shown here is derived from an EMBL/GenBank/DDBJ whole genome shotgun (WGS) entry which is preliminary data.</text>
</comment>
<organism evidence="2 3">
    <name type="scientific">Stylosanthes scabra</name>
    <dbReference type="NCBI Taxonomy" id="79078"/>
    <lineage>
        <taxon>Eukaryota</taxon>
        <taxon>Viridiplantae</taxon>
        <taxon>Streptophyta</taxon>
        <taxon>Embryophyta</taxon>
        <taxon>Tracheophyta</taxon>
        <taxon>Spermatophyta</taxon>
        <taxon>Magnoliopsida</taxon>
        <taxon>eudicotyledons</taxon>
        <taxon>Gunneridae</taxon>
        <taxon>Pentapetalae</taxon>
        <taxon>rosids</taxon>
        <taxon>fabids</taxon>
        <taxon>Fabales</taxon>
        <taxon>Fabaceae</taxon>
        <taxon>Papilionoideae</taxon>
        <taxon>50 kb inversion clade</taxon>
        <taxon>dalbergioids sensu lato</taxon>
        <taxon>Dalbergieae</taxon>
        <taxon>Pterocarpus clade</taxon>
        <taxon>Stylosanthes</taxon>
    </lineage>
</organism>